<dbReference type="AlphaFoldDB" id="A0A4U2Y043"/>
<reference evidence="1 2" key="1">
    <citation type="submission" date="2019-04" db="EMBL/GenBank/DDBJ databases">
        <title>Lysinibacillus genome sequencing.</title>
        <authorList>
            <person name="Dunlap C."/>
        </authorList>
    </citation>
    <scope>NUCLEOTIDE SEQUENCE [LARGE SCALE GENOMIC DNA]</scope>
    <source>
        <strain evidence="1 2">CCTCC AB 2010389</strain>
    </source>
</reference>
<proteinExistence type="predicted"/>
<accession>A0A4U2Y043</accession>
<keyword evidence="2" id="KW-1185">Reference proteome</keyword>
<name>A0A4U2Y043_9BACI</name>
<gene>
    <name evidence="1" type="ORF">FC756_27110</name>
</gene>
<evidence type="ECO:0000313" key="2">
    <source>
        <dbReference type="Proteomes" id="UP000308744"/>
    </source>
</evidence>
<dbReference type="Proteomes" id="UP000308744">
    <property type="component" value="Unassembled WGS sequence"/>
</dbReference>
<evidence type="ECO:0000313" key="1">
    <source>
        <dbReference type="EMBL" id="TKI52822.1"/>
    </source>
</evidence>
<dbReference type="RefSeq" id="WP_107897874.1">
    <property type="nucleotide sequence ID" value="NZ_PYWM01000070.1"/>
</dbReference>
<organism evidence="1 2">
    <name type="scientific">Lysinibacillus mangiferihumi</name>
    <dbReference type="NCBI Taxonomy" id="1130819"/>
    <lineage>
        <taxon>Bacteria</taxon>
        <taxon>Bacillati</taxon>
        <taxon>Bacillota</taxon>
        <taxon>Bacilli</taxon>
        <taxon>Bacillales</taxon>
        <taxon>Bacillaceae</taxon>
        <taxon>Lysinibacillus</taxon>
    </lineage>
</organism>
<dbReference type="EMBL" id="SZPU01000171">
    <property type="protein sequence ID" value="TKI52822.1"/>
    <property type="molecule type" value="Genomic_DNA"/>
</dbReference>
<protein>
    <submittedName>
        <fullName evidence="1">Uncharacterized protein</fullName>
    </submittedName>
</protein>
<comment type="caution">
    <text evidence="1">The sequence shown here is derived from an EMBL/GenBank/DDBJ whole genome shotgun (WGS) entry which is preliminary data.</text>
</comment>
<sequence length="108" mass="11673">MALKSKTWYRTEFKAMAVAAGTIKLPTAGNYLNHSLQDKPSHRLNNVGSSHANALSLTKMYTTISQPMAEAIKKANSKGEKSVGYQSSIATTVGNVGLDFYLTYGKVT</sequence>